<protein>
    <recommendedName>
        <fullName evidence="2">Phospholipid/glycerol acyltransferase domain-containing protein</fullName>
    </recommendedName>
</protein>
<dbReference type="PANTHER" id="PTHR10983:SF16">
    <property type="entry name" value="LYSOCARDIOLIPIN ACYLTRANSFERASE 1"/>
    <property type="match status" value="1"/>
</dbReference>
<accession>A0ABD1E4Q7</accession>
<keyword evidence="4" id="KW-1185">Reference proteome</keyword>
<evidence type="ECO:0000313" key="3">
    <source>
        <dbReference type="EMBL" id="KAL1489346.1"/>
    </source>
</evidence>
<dbReference type="EMBL" id="JBDJPC010000012">
    <property type="protein sequence ID" value="KAL1489346.1"/>
    <property type="molecule type" value="Genomic_DNA"/>
</dbReference>
<keyword evidence="1" id="KW-0812">Transmembrane</keyword>
<dbReference type="PANTHER" id="PTHR10983">
    <property type="entry name" value="1-ACYLGLYCEROL-3-PHOSPHATE ACYLTRANSFERASE-RELATED"/>
    <property type="match status" value="1"/>
</dbReference>
<dbReference type="CDD" id="cd07990">
    <property type="entry name" value="LPLAT_LCLAT1-like"/>
    <property type="match status" value="1"/>
</dbReference>
<organism evidence="3 4">
    <name type="scientific">Hypothenemus hampei</name>
    <name type="common">Coffee berry borer</name>
    <dbReference type="NCBI Taxonomy" id="57062"/>
    <lineage>
        <taxon>Eukaryota</taxon>
        <taxon>Metazoa</taxon>
        <taxon>Ecdysozoa</taxon>
        <taxon>Arthropoda</taxon>
        <taxon>Hexapoda</taxon>
        <taxon>Insecta</taxon>
        <taxon>Pterygota</taxon>
        <taxon>Neoptera</taxon>
        <taxon>Endopterygota</taxon>
        <taxon>Coleoptera</taxon>
        <taxon>Polyphaga</taxon>
        <taxon>Cucujiformia</taxon>
        <taxon>Curculionidae</taxon>
        <taxon>Scolytinae</taxon>
        <taxon>Hypothenemus</taxon>
    </lineage>
</organism>
<evidence type="ECO:0000259" key="2">
    <source>
        <dbReference type="SMART" id="SM00563"/>
    </source>
</evidence>
<proteinExistence type="predicted"/>
<evidence type="ECO:0000313" key="4">
    <source>
        <dbReference type="Proteomes" id="UP001566132"/>
    </source>
</evidence>
<feature type="transmembrane region" description="Helical" evidence="1">
    <location>
        <begin position="312"/>
        <end position="329"/>
    </location>
</feature>
<dbReference type="Proteomes" id="UP001566132">
    <property type="component" value="Unassembled WGS sequence"/>
</dbReference>
<comment type="caution">
    <text evidence="3">The sequence shown here is derived from an EMBL/GenBank/DDBJ whole genome shotgun (WGS) entry which is preliminary data.</text>
</comment>
<evidence type="ECO:0000256" key="1">
    <source>
        <dbReference type="SAM" id="Phobius"/>
    </source>
</evidence>
<feature type="domain" description="Phospholipid/glycerol acyltransferase" evidence="2">
    <location>
        <begin position="81"/>
        <end position="208"/>
    </location>
</feature>
<reference evidence="3 4" key="1">
    <citation type="submission" date="2024-05" db="EMBL/GenBank/DDBJ databases">
        <title>Genetic variation in Jamaican populations of the coffee berry borer (Hypothenemus hampei).</title>
        <authorList>
            <person name="Errbii M."/>
            <person name="Myrie A."/>
        </authorList>
    </citation>
    <scope>NUCLEOTIDE SEQUENCE [LARGE SCALE GENOMIC DNA]</scope>
    <source>
        <strain evidence="3">JA-Hopewell-2020-01-JO</strain>
        <tissue evidence="3">Whole body</tissue>
    </source>
</reference>
<keyword evidence="1" id="KW-0472">Membrane</keyword>
<dbReference type="SMART" id="SM00563">
    <property type="entry name" value="PlsC"/>
    <property type="match status" value="1"/>
</dbReference>
<dbReference type="SUPFAM" id="SSF69593">
    <property type="entry name" value="Glycerol-3-phosphate (1)-acyltransferase"/>
    <property type="match status" value="1"/>
</dbReference>
<gene>
    <name evidence="3" type="ORF">ABEB36_014259</name>
</gene>
<feature type="transmembrane region" description="Helical" evidence="1">
    <location>
        <begin position="335"/>
        <end position="354"/>
    </location>
</feature>
<sequence>MNDIIKHIQGIIYFWSWNCSIFAGYLLFVPLSILELFTPKFYRQLVDLIVTFWQYYVTTLIFRQNCKVYVTGDPIQSNEISLIVSNHRTRVDWNFLWAVMYHAVQGEGRWWYGTKFVLKNSIRNIPGAGWVMQLAMYIFIKRNWKNDKSVFDNYIEYVKDNQYKHALILFPEGTDLTSKTLEKSDRYAKNKGLSQYKNVLHPRTTGFAYLADEMRKNQCLDAVYDLTLIYPDECPQNEEELFVKGKFPGKVVAHLVKYPIAVLPEGQENLKIFLENLWKYKERYITEFRQRDPTHFQSKLLSKEGSLTITRAYLTHIFWMSLLAILTFLVTFSRWYFYITIMYTIGLYVVPLFIQLSVFKVRKKFLTLIRGKSIKDK</sequence>
<dbReference type="Pfam" id="PF01553">
    <property type="entry name" value="Acyltransferase"/>
    <property type="match status" value="1"/>
</dbReference>
<dbReference type="AlphaFoldDB" id="A0ABD1E4Q7"/>
<name>A0ABD1E4Q7_HYPHA</name>
<keyword evidence="1" id="KW-1133">Transmembrane helix</keyword>
<dbReference type="InterPro" id="IPR002123">
    <property type="entry name" value="Plipid/glycerol_acylTrfase"/>
</dbReference>
<feature type="transmembrane region" description="Helical" evidence="1">
    <location>
        <begin position="12"/>
        <end position="33"/>
    </location>
</feature>